<dbReference type="RefSeq" id="WP_263600252.1">
    <property type="nucleotide sequence ID" value="NZ_CP107028.1"/>
</dbReference>
<feature type="transmembrane region" description="Helical" evidence="1">
    <location>
        <begin position="35"/>
        <end position="54"/>
    </location>
</feature>
<sequence length="70" mass="7971">MRLSFVIPTLLGMVSLFFISAGVGLRTLYSYAPLLGYMLGIIFFLFAGKATSVLRKREEKKEKEMENRYG</sequence>
<keyword evidence="1" id="KW-0472">Membrane</keyword>
<gene>
    <name evidence="2" type="ORF">OD459_27255</name>
</gene>
<reference evidence="2" key="1">
    <citation type="submission" date="2022-10" db="EMBL/GenBank/DDBJ databases">
        <title>Mechanism of multi-heavy metal repair in Cytobacillus Firmus M7.</title>
        <authorList>
            <person name="Li X."/>
            <person name="Yu C."/>
        </authorList>
    </citation>
    <scope>NUCLEOTIDE SEQUENCE</scope>
    <source>
        <strain evidence="2">M7</strain>
        <plasmid evidence="2">p1</plasmid>
    </source>
</reference>
<feature type="transmembrane region" description="Helical" evidence="1">
    <location>
        <begin position="7"/>
        <end position="29"/>
    </location>
</feature>
<dbReference type="Proteomes" id="UP001163104">
    <property type="component" value="Plasmid p1"/>
</dbReference>
<dbReference type="EMBL" id="CP107028">
    <property type="protein sequence ID" value="UYG98180.1"/>
    <property type="molecule type" value="Genomic_DNA"/>
</dbReference>
<proteinExistence type="predicted"/>
<protein>
    <submittedName>
        <fullName evidence="2">Uncharacterized protein</fullName>
    </submittedName>
</protein>
<keyword evidence="2" id="KW-0614">Plasmid</keyword>
<evidence type="ECO:0000313" key="2">
    <source>
        <dbReference type="EMBL" id="UYG98180.1"/>
    </source>
</evidence>
<name>A0AA46SMA6_CYTFI</name>
<evidence type="ECO:0000313" key="3">
    <source>
        <dbReference type="Proteomes" id="UP001163104"/>
    </source>
</evidence>
<dbReference type="AlphaFoldDB" id="A0AA46SMA6"/>
<organism evidence="2 3">
    <name type="scientific">Cytobacillus firmus</name>
    <name type="common">Bacillus firmus</name>
    <dbReference type="NCBI Taxonomy" id="1399"/>
    <lineage>
        <taxon>Bacteria</taxon>
        <taxon>Bacillati</taxon>
        <taxon>Bacillota</taxon>
        <taxon>Bacilli</taxon>
        <taxon>Bacillales</taxon>
        <taxon>Bacillaceae</taxon>
        <taxon>Cytobacillus</taxon>
    </lineage>
</organism>
<accession>A0AA46SMA6</accession>
<evidence type="ECO:0000256" key="1">
    <source>
        <dbReference type="SAM" id="Phobius"/>
    </source>
</evidence>
<geneLocation type="plasmid" evidence="2 3">
    <name>p1</name>
</geneLocation>
<keyword evidence="1" id="KW-0812">Transmembrane</keyword>
<keyword evidence="1" id="KW-1133">Transmembrane helix</keyword>